<organism evidence="4 5">
    <name type="scientific">Ceratocystis fimbriata CBS 114723</name>
    <dbReference type="NCBI Taxonomy" id="1035309"/>
    <lineage>
        <taxon>Eukaryota</taxon>
        <taxon>Fungi</taxon>
        <taxon>Dikarya</taxon>
        <taxon>Ascomycota</taxon>
        <taxon>Pezizomycotina</taxon>
        <taxon>Sordariomycetes</taxon>
        <taxon>Hypocreomycetidae</taxon>
        <taxon>Microascales</taxon>
        <taxon>Ceratocystidaceae</taxon>
        <taxon>Ceratocystis</taxon>
    </lineage>
</organism>
<dbReference type="Gene3D" id="3.90.79.10">
    <property type="entry name" value="Nucleoside Triphosphate Pyrophosphohydrolase"/>
    <property type="match status" value="1"/>
</dbReference>
<gene>
    <name evidence="4" type="ORF">CFIMG_004538RAa</name>
</gene>
<evidence type="ECO:0000313" key="4">
    <source>
        <dbReference type="EMBL" id="PHH54648.1"/>
    </source>
</evidence>
<sequence length="206" mass="23444">MKFSILQLLSITFLGSFGPAAVHAADHGVLDDDWGSVKYYSDVGINAWNLPGGVTYIEDPEDDEKDGSVYLGNVRIRCGVVPYDKDGDVWMIAARKDFSEVGYIFPRGRYDHRYDTDMEDCVVREAKEESGFVIDKDSISSLGISADRGTYWFKAKIESFGVATDPKPRPAEPKWFRKQSARDEMQRPYDRPSKKREMRVALYFAE</sequence>
<protein>
    <recommendedName>
        <fullName evidence="3">Nudix hydrolase domain-containing protein</fullName>
    </recommendedName>
</protein>
<dbReference type="EMBL" id="APWK03000022">
    <property type="protein sequence ID" value="PHH54648.1"/>
    <property type="molecule type" value="Genomic_DNA"/>
</dbReference>
<dbReference type="SUPFAM" id="SSF55811">
    <property type="entry name" value="Nudix"/>
    <property type="match status" value="1"/>
</dbReference>
<feature type="chain" id="PRO_5012722284" description="Nudix hydrolase domain-containing protein" evidence="2">
    <location>
        <begin position="25"/>
        <end position="206"/>
    </location>
</feature>
<dbReference type="Pfam" id="PF00293">
    <property type="entry name" value="NUDIX"/>
    <property type="match status" value="1"/>
</dbReference>
<reference evidence="4 5" key="1">
    <citation type="journal article" date="2013" name="Fungal Biol.">
        <title>Analysis of microsatellite markers in the genome of the plant pathogen Ceratocystis fimbriata.</title>
        <authorList>
            <person name="Simpson M.C."/>
            <person name="Wilken P.M."/>
            <person name="Coetzee M.P."/>
            <person name="Wingfield M.J."/>
            <person name="Wingfield B.D."/>
        </authorList>
    </citation>
    <scope>NUCLEOTIDE SEQUENCE [LARGE SCALE GENOMIC DNA]</scope>
    <source>
        <strain evidence="4 5">CBS 114723</strain>
    </source>
</reference>
<feature type="compositionally biased region" description="Basic and acidic residues" evidence="1">
    <location>
        <begin position="166"/>
        <end position="192"/>
    </location>
</feature>
<name>A0A2C5X4B7_9PEZI</name>
<dbReference type="PROSITE" id="PS51462">
    <property type="entry name" value="NUDIX"/>
    <property type="match status" value="1"/>
</dbReference>
<keyword evidence="5" id="KW-1185">Reference proteome</keyword>
<evidence type="ECO:0000259" key="3">
    <source>
        <dbReference type="PROSITE" id="PS51462"/>
    </source>
</evidence>
<feature type="signal peptide" evidence="2">
    <location>
        <begin position="1"/>
        <end position="24"/>
    </location>
</feature>
<evidence type="ECO:0000256" key="1">
    <source>
        <dbReference type="SAM" id="MobiDB-lite"/>
    </source>
</evidence>
<dbReference type="Proteomes" id="UP000222788">
    <property type="component" value="Unassembled WGS sequence"/>
</dbReference>
<feature type="domain" description="Nudix hydrolase" evidence="3">
    <location>
        <begin position="73"/>
        <end position="199"/>
    </location>
</feature>
<reference evidence="4 5" key="2">
    <citation type="journal article" date="2013" name="IMA Fungus">
        <title>IMA Genome-F 1: Ceratocystis fimbriata: Draft nuclear genome sequence for the plant pathogen, Ceratocystis fimbriata.</title>
        <authorList>
            <person name="Wilken P.M."/>
            <person name="Steenkamp E.T."/>
            <person name="Wingfield M.J."/>
            <person name="de Beer Z.W."/>
            <person name="Wingfield B.D."/>
        </authorList>
    </citation>
    <scope>NUCLEOTIDE SEQUENCE [LARGE SCALE GENOMIC DNA]</scope>
    <source>
        <strain evidence="4 5">CBS 114723</strain>
    </source>
</reference>
<dbReference type="InterPro" id="IPR015797">
    <property type="entry name" value="NUDIX_hydrolase-like_dom_sf"/>
</dbReference>
<evidence type="ECO:0000256" key="2">
    <source>
        <dbReference type="SAM" id="SignalP"/>
    </source>
</evidence>
<keyword evidence="2" id="KW-0732">Signal</keyword>
<dbReference type="InterPro" id="IPR000086">
    <property type="entry name" value="NUDIX_hydrolase_dom"/>
</dbReference>
<evidence type="ECO:0000313" key="5">
    <source>
        <dbReference type="Proteomes" id="UP000222788"/>
    </source>
</evidence>
<accession>A0A2C5X4B7</accession>
<proteinExistence type="predicted"/>
<feature type="region of interest" description="Disordered" evidence="1">
    <location>
        <begin position="164"/>
        <end position="193"/>
    </location>
</feature>
<comment type="caution">
    <text evidence="4">The sequence shown here is derived from an EMBL/GenBank/DDBJ whole genome shotgun (WGS) entry which is preliminary data.</text>
</comment>
<dbReference type="AlphaFoldDB" id="A0A2C5X4B7"/>
<dbReference type="STRING" id="1035309.A0A2C5X4B7"/>
<dbReference type="OrthoDB" id="4823621at2759"/>
<dbReference type="CDD" id="cd02883">
    <property type="entry name" value="NUDIX_Hydrolase"/>
    <property type="match status" value="1"/>
</dbReference>